<gene>
    <name evidence="1" type="ORF">Patl1_23559</name>
</gene>
<accession>A0ACC0ZV21</accession>
<proteinExistence type="predicted"/>
<dbReference type="EMBL" id="CM047909">
    <property type="protein sequence ID" value="KAJ0079025.1"/>
    <property type="molecule type" value="Genomic_DNA"/>
</dbReference>
<comment type="caution">
    <text evidence="1">The sequence shown here is derived from an EMBL/GenBank/DDBJ whole genome shotgun (WGS) entry which is preliminary data.</text>
</comment>
<protein>
    <submittedName>
        <fullName evidence="1">Uncharacterized protein</fullName>
    </submittedName>
</protein>
<keyword evidence="2" id="KW-1185">Reference proteome</keyword>
<dbReference type="Proteomes" id="UP001164250">
    <property type="component" value="Chromosome 13"/>
</dbReference>
<sequence length="247" mass="28830">MSAEALPDELWRKILETGIGSSSFTFKDLCCLSISCRRLHRLSGEDSFWSHLLSSDFDNSSSSSQATSIKSSYKIRFEKDRERKLAAHRRAVLRKESQVAENLRKIREIERKLREETDKMKSTVAELSNLRRVRQASIALNVWQPEVVRGKQKQIVEQCVIPVESRLHSLEMELRLCKQQIAGFDNAYREQKQRLEKAKEELGSMKYHPLREYKFTSSEDNECNLMRQKLKTNNKCKILSSCSFYSQ</sequence>
<reference evidence="2" key="1">
    <citation type="journal article" date="2023" name="G3 (Bethesda)">
        <title>Genome assembly and association tests identify interacting loci associated with vigor, precocity, and sex in interspecific pistachio rootstocks.</title>
        <authorList>
            <person name="Palmer W."/>
            <person name="Jacygrad E."/>
            <person name="Sagayaradj S."/>
            <person name="Cavanaugh K."/>
            <person name="Han R."/>
            <person name="Bertier L."/>
            <person name="Beede B."/>
            <person name="Kafkas S."/>
            <person name="Golino D."/>
            <person name="Preece J."/>
            <person name="Michelmore R."/>
        </authorList>
    </citation>
    <scope>NUCLEOTIDE SEQUENCE [LARGE SCALE GENOMIC DNA]</scope>
</reference>
<name>A0ACC0ZV21_9ROSI</name>
<evidence type="ECO:0000313" key="1">
    <source>
        <dbReference type="EMBL" id="KAJ0079025.1"/>
    </source>
</evidence>
<evidence type="ECO:0000313" key="2">
    <source>
        <dbReference type="Proteomes" id="UP001164250"/>
    </source>
</evidence>
<organism evidence="1 2">
    <name type="scientific">Pistacia atlantica</name>
    <dbReference type="NCBI Taxonomy" id="434234"/>
    <lineage>
        <taxon>Eukaryota</taxon>
        <taxon>Viridiplantae</taxon>
        <taxon>Streptophyta</taxon>
        <taxon>Embryophyta</taxon>
        <taxon>Tracheophyta</taxon>
        <taxon>Spermatophyta</taxon>
        <taxon>Magnoliopsida</taxon>
        <taxon>eudicotyledons</taxon>
        <taxon>Gunneridae</taxon>
        <taxon>Pentapetalae</taxon>
        <taxon>rosids</taxon>
        <taxon>malvids</taxon>
        <taxon>Sapindales</taxon>
        <taxon>Anacardiaceae</taxon>
        <taxon>Pistacia</taxon>
    </lineage>
</organism>